<dbReference type="Gene3D" id="1.25.40.20">
    <property type="entry name" value="Ankyrin repeat-containing domain"/>
    <property type="match status" value="3"/>
</dbReference>
<dbReference type="PANTHER" id="PTHR24198:SF165">
    <property type="entry name" value="ANKYRIN REPEAT-CONTAINING PROTEIN-RELATED"/>
    <property type="match status" value="1"/>
</dbReference>
<dbReference type="SMART" id="SM00248">
    <property type="entry name" value="ANK"/>
    <property type="match status" value="11"/>
</dbReference>
<protein>
    <submittedName>
        <fullName evidence="4">Uncharacterized protein</fullName>
    </submittedName>
</protein>
<proteinExistence type="predicted"/>
<dbReference type="Proteomes" id="UP000256690">
    <property type="component" value="Unassembled WGS sequence"/>
</dbReference>
<accession>A0A3D8SD53</accession>
<dbReference type="Pfam" id="PF12796">
    <property type="entry name" value="Ank_2"/>
    <property type="match status" value="2"/>
</dbReference>
<name>A0A3D8SD53_9EURO</name>
<dbReference type="AlphaFoldDB" id="A0A3D8SD53"/>
<keyword evidence="2 3" id="KW-0040">ANK repeat</keyword>
<feature type="repeat" description="ANK" evidence="3">
    <location>
        <begin position="349"/>
        <end position="370"/>
    </location>
</feature>
<dbReference type="STRING" id="1810919.A0A3D8SD53"/>
<keyword evidence="5" id="KW-1185">Reference proteome</keyword>
<gene>
    <name evidence="4" type="ORF">DSM5745_04417</name>
</gene>
<reference evidence="4 5" key="1">
    <citation type="journal article" date="2018" name="IMA Fungus">
        <title>IMA Genome-F 9: Draft genome sequence of Annulohypoxylon stygium, Aspergillus mulundensis, Berkeleyomyces basicola (syn. Thielaviopsis basicola), Ceratocystis smalleyi, two Cercospora beticola strains, Coleophoma cylindrospora, Fusarium fracticaudum, Phialophora cf. hyalina, and Morchella septimelata.</title>
        <authorList>
            <person name="Wingfield B.D."/>
            <person name="Bills G.F."/>
            <person name="Dong Y."/>
            <person name="Huang W."/>
            <person name="Nel W.J."/>
            <person name="Swalarsk-Parry B.S."/>
            <person name="Vaghefi N."/>
            <person name="Wilken P.M."/>
            <person name="An Z."/>
            <person name="de Beer Z.W."/>
            <person name="De Vos L."/>
            <person name="Chen L."/>
            <person name="Duong T.A."/>
            <person name="Gao Y."/>
            <person name="Hammerbacher A."/>
            <person name="Kikkert J.R."/>
            <person name="Li Y."/>
            <person name="Li H."/>
            <person name="Li K."/>
            <person name="Li Q."/>
            <person name="Liu X."/>
            <person name="Ma X."/>
            <person name="Naidoo K."/>
            <person name="Pethybridge S.J."/>
            <person name="Sun J."/>
            <person name="Steenkamp E.T."/>
            <person name="van der Nest M.A."/>
            <person name="van Wyk S."/>
            <person name="Wingfield M.J."/>
            <person name="Xiong C."/>
            <person name="Yue Q."/>
            <person name="Zhang X."/>
        </authorList>
    </citation>
    <scope>NUCLEOTIDE SEQUENCE [LARGE SCALE GENOMIC DNA]</scope>
    <source>
        <strain evidence="4 5">DSM 5745</strain>
    </source>
</reference>
<evidence type="ECO:0000256" key="3">
    <source>
        <dbReference type="PROSITE-ProRule" id="PRU00023"/>
    </source>
</evidence>
<dbReference type="Pfam" id="PF00023">
    <property type="entry name" value="Ank"/>
    <property type="match status" value="1"/>
</dbReference>
<dbReference type="GeneID" id="38114787"/>
<comment type="caution">
    <text evidence="4">The sequence shown here is derived from an EMBL/GenBank/DDBJ whole genome shotgun (WGS) entry which is preliminary data.</text>
</comment>
<dbReference type="PROSITE" id="PS50088">
    <property type="entry name" value="ANK_REPEAT"/>
    <property type="match status" value="2"/>
</dbReference>
<dbReference type="InterPro" id="IPR002110">
    <property type="entry name" value="Ankyrin_rpt"/>
</dbReference>
<sequence>MNPYLPLEMLHSILSNCPPNLDPSLFIPDPALSADEKLRIRKRTWKQARAHLCWFLSLRLVSKTFDAFVLDLLVDVIRARTVAEVTLDIRPSDWIPRMPFDWDPPTPSTMAMTIRLLDTCVRRAERIPARSSVLTKLVTATVETAVGLFSTAEDDHRDGTATRIEQNTPRSDSICRLLTATVRAAVRLFLPLLKESYCENADLDSPTKLRKSYRHGILALLVATLPAKDILQIITGAAIDKEMEGRLDLPDPPNATLMTAAYVGRIDHMKKILSLSFAFHFDLRPSLLAAAFGGRLHVMKFVMGKGVSLNTRHGPLEYSPLHLAAIGDKKDIIQFCIRHGADPNIWNSGDQTPLHLAAAGGHADVVRVLLCTRTVDPNVFDSWDRVPLAWAVIHGFDDVVRGFVSYKEVEVNIDDYNDFGGTIAMDPLAAAALWGQATMFDLLYRHLPDRYTYHDNHLLFCAIEGGDTSIVRTLVEKHNGIPRNYQTDYYHPLANAASYGHEQLTRYLLSLQGDLQVNVCKYQGTPLQLAIKSCHGGTVKALLEHVDVNVNCTSEEGKYDDHPLFLAVEERYRNAEVIKALLDHPDINPNLTNKNGRTPLGELVNSGRYGHWWDPDGYWTWTWKARPDLVKLFIDKENVNKKVVDDEGNTPLLDAAWMSKEIFLMLLPFYKDDIWLRDKAGVSVLEYAAFNDQLGIVARLLEPDLNVPKDVLQEVIERAQEDIAYGEEYDDESHSEEYLGLEDALELMTECLDKMEA</sequence>
<dbReference type="RefSeq" id="XP_026605429.1">
    <property type="nucleotide sequence ID" value="XM_026746433.1"/>
</dbReference>
<evidence type="ECO:0000256" key="2">
    <source>
        <dbReference type="ARBA" id="ARBA00023043"/>
    </source>
</evidence>
<organism evidence="4 5">
    <name type="scientific">Aspergillus mulundensis</name>
    <dbReference type="NCBI Taxonomy" id="1810919"/>
    <lineage>
        <taxon>Eukaryota</taxon>
        <taxon>Fungi</taxon>
        <taxon>Dikarya</taxon>
        <taxon>Ascomycota</taxon>
        <taxon>Pezizomycotina</taxon>
        <taxon>Eurotiomycetes</taxon>
        <taxon>Eurotiomycetidae</taxon>
        <taxon>Eurotiales</taxon>
        <taxon>Aspergillaceae</taxon>
        <taxon>Aspergillus</taxon>
        <taxon>Aspergillus subgen. Nidulantes</taxon>
    </lineage>
</organism>
<dbReference type="PANTHER" id="PTHR24198">
    <property type="entry name" value="ANKYRIN REPEAT AND PROTEIN KINASE DOMAIN-CONTAINING PROTEIN"/>
    <property type="match status" value="1"/>
</dbReference>
<evidence type="ECO:0000256" key="1">
    <source>
        <dbReference type="ARBA" id="ARBA00022737"/>
    </source>
</evidence>
<dbReference type="PROSITE" id="PS50297">
    <property type="entry name" value="ANK_REP_REGION"/>
    <property type="match status" value="2"/>
</dbReference>
<dbReference type="InterPro" id="IPR036770">
    <property type="entry name" value="Ankyrin_rpt-contain_sf"/>
</dbReference>
<evidence type="ECO:0000313" key="5">
    <source>
        <dbReference type="Proteomes" id="UP000256690"/>
    </source>
</evidence>
<dbReference type="SUPFAM" id="SSF48403">
    <property type="entry name" value="Ankyrin repeat"/>
    <property type="match status" value="2"/>
</dbReference>
<keyword evidence="1" id="KW-0677">Repeat</keyword>
<feature type="repeat" description="ANK" evidence="3">
    <location>
        <begin position="316"/>
        <end position="348"/>
    </location>
</feature>
<dbReference type="OrthoDB" id="1577640at2759"/>
<dbReference type="EMBL" id="PVWQ01000004">
    <property type="protein sequence ID" value="RDW84091.1"/>
    <property type="molecule type" value="Genomic_DNA"/>
</dbReference>
<evidence type="ECO:0000313" key="4">
    <source>
        <dbReference type="EMBL" id="RDW84091.1"/>
    </source>
</evidence>